<organism evidence="1 2">
    <name type="scientific">Nostocoides japonicum T1-X7</name>
    <dbReference type="NCBI Taxonomy" id="1194083"/>
    <lineage>
        <taxon>Bacteria</taxon>
        <taxon>Bacillati</taxon>
        <taxon>Actinomycetota</taxon>
        <taxon>Actinomycetes</taxon>
        <taxon>Micrococcales</taxon>
        <taxon>Intrasporangiaceae</taxon>
        <taxon>Nostocoides</taxon>
    </lineage>
</organism>
<evidence type="ECO:0008006" key="3">
    <source>
        <dbReference type="Google" id="ProtNLM"/>
    </source>
</evidence>
<name>A0A077LUY1_9MICO</name>
<gene>
    <name evidence="1" type="ORF">BN12_2190003</name>
</gene>
<dbReference type="EMBL" id="CAJB01000134">
    <property type="protein sequence ID" value="CCH77718.1"/>
    <property type="molecule type" value="Genomic_DNA"/>
</dbReference>
<accession>A0A077LUY1</accession>
<reference evidence="1 2" key="1">
    <citation type="journal article" date="2013" name="ISME J.">
        <title>A metabolic model for members of the genus Tetrasphaera involved in enhanced biological phosphorus removal.</title>
        <authorList>
            <person name="Kristiansen R."/>
            <person name="Nguyen H.T.T."/>
            <person name="Saunders A.M."/>
            <person name="Nielsen J.L."/>
            <person name="Wimmer R."/>
            <person name="Le V.Q."/>
            <person name="McIlroy S.J."/>
            <person name="Petrovski S."/>
            <person name="Seviour R.J."/>
            <person name="Calteau A."/>
            <person name="Nielsen K.L."/>
            <person name="Nielsen P.H."/>
        </authorList>
    </citation>
    <scope>NUCLEOTIDE SEQUENCE [LARGE SCALE GENOMIC DNA]</scope>
    <source>
        <strain evidence="1 2">T1-X7</strain>
    </source>
</reference>
<proteinExistence type="predicted"/>
<dbReference type="STRING" id="1194083.BN12_2190003"/>
<comment type="caution">
    <text evidence="1">The sequence shown here is derived from an EMBL/GenBank/DDBJ whole genome shotgun (WGS) entry which is preliminary data.</text>
</comment>
<evidence type="ECO:0000313" key="2">
    <source>
        <dbReference type="Proteomes" id="UP000035721"/>
    </source>
</evidence>
<keyword evidence="2" id="KW-1185">Reference proteome</keyword>
<sequence length="204" mass="21351">MSGVRPRLEGMADVVLFHHIQGLTPGVVALADALRAAGHTIHAPDLYGGRTFGSIEEGAAFCRADDAPDLDALADAAVAELPEALVYAGISSGVMQAQRLAQTRPGARGALLLEACVPVTGEWAFGAWPAGVPVQVHGMDGDEFFAGEGDIDAARELVSLVPDAELFTYPGDRHLFEDSSLPQFDPEATTLLTTRLVAFLDGVG</sequence>
<protein>
    <recommendedName>
        <fullName evidence="3">Dienelactone hydrolase</fullName>
    </recommendedName>
</protein>
<evidence type="ECO:0000313" key="1">
    <source>
        <dbReference type="EMBL" id="CCH77718.1"/>
    </source>
</evidence>
<dbReference type="AlphaFoldDB" id="A0A077LUY1"/>
<dbReference type="Gene3D" id="3.40.50.1820">
    <property type="entry name" value="alpha/beta hydrolase"/>
    <property type="match status" value="1"/>
</dbReference>
<dbReference type="InterPro" id="IPR029058">
    <property type="entry name" value="AB_hydrolase_fold"/>
</dbReference>
<dbReference type="Proteomes" id="UP000035721">
    <property type="component" value="Unassembled WGS sequence"/>
</dbReference>
<dbReference type="SUPFAM" id="SSF53474">
    <property type="entry name" value="alpha/beta-Hydrolases"/>
    <property type="match status" value="1"/>
</dbReference>